<dbReference type="Gene3D" id="1.10.225.10">
    <property type="entry name" value="Saposin-like"/>
    <property type="match status" value="2"/>
</dbReference>
<keyword evidence="9" id="KW-0325">Glycoprotein</keyword>
<keyword evidence="4 13" id="KW-0732">Signal</keyword>
<dbReference type="SMART" id="SM00741">
    <property type="entry name" value="SapB"/>
    <property type="match status" value="2"/>
</dbReference>
<comment type="subcellular location">
    <subcellularLocation>
        <location evidence="1">Secreted</location>
        <location evidence="1">Extracellular space</location>
    </subcellularLocation>
</comment>
<name>A0AAD8IEA0_9APIA</name>
<keyword evidence="8" id="KW-1015">Disulfide bond</keyword>
<dbReference type="GO" id="GO:0006508">
    <property type="term" value="P:proteolysis"/>
    <property type="evidence" value="ECO:0007669"/>
    <property type="project" value="UniProtKB-KW"/>
</dbReference>
<evidence type="ECO:0000256" key="11">
    <source>
        <dbReference type="ARBA" id="ARBA00041094"/>
    </source>
</evidence>
<feature type="domain" description="Saposin B-type" evidence="14">
    <location>
        <begin position="58"/>
        <end position="137"/>
    </location>
</feature>
<dbReference type="InterPro" id="IPR008139">
    <property type="entry name" value="SaposinB_dom"/>
</dbReference>
<reference evidence="15" key="1">
    <citation type="submission" date="2023-02" db="EMBL/GenBank/DDBJ databases">
        <title>Genome of toxic invasive species Heracleum sosnowskyi carries increased number of genes despite the absence of recent whole-genome duplications.</title>
        <authorList>
            <person name="Schelkunov M."/>
            <person name="Shtratnikova V."/>
            <person name="Makarenko M."/>
            <person name="Klepikova A."/>
            <person name="Omelchenko D."/>
            <person name="Novikova G."/>
            <person name="Obukhova E."/>
            <person name="Bogdanov V."/>
            <person name="Penin A."/>
            <person name="Logacheva M."/>
        </authorList>
    </citation>
    <scope>NUCLEOTIDE SEQUENCE</scope>
    <source>
        <strain evidence="15">Hsosn_3</strain>
        <tissue evidence="15">Leaf</tissue>
    </source>
</reference>
<evidence type="ECO:0000256" key="13">
    <source>
        <dbReference type="SAM" id="SignalP"/>
    </source>
</evidence>
<dbReference type="InterPro" id="IPR008138">
    <property type="entry name" value="SapB_2"/>
</dbReference>
<keyword evidence="3" id="KW-0645">Protease</keyword>
<dbReference type="PANTHER" id="PTHR11480:SF3">
    <property type="entry name" value="BCDNA.GH08312"/>
    <property type="match status" value="1"/>
</dbReference>
<keyword evidence="2" id="KW-0964">Secreted</keyword>
<feature type="chain" id="PRO_5041990774" description="Pulmonary surfactant-associated protein B" evidence="13">
    <location>
        <begin position="22"/>
        <end position="241"/>
    </location>
</feature>
<evidence type="ECO:0000256" key="10">
    <source>
        <dbReference type="ARBA" id="ARBA00037221"/>
    </source>
</evidence>
<evidence type="ECO:0000313" key="15">
    <source>
        <dbReference type="EMBL" id="KAK1383411.1"/>
    </source>
</evidence>
<dbReference type="Pfam" id="PF03489">
    <property type="entry name" value="SapB_2"/>
    <property type="match status" value="2"/>
</dbReference>
<keyword evidence="6" id="KW-0378">Hydrolase</keyword>
<dbReference type="PANTHER" id="PTHR11480">
    <property type="entry name" value="SAPOSIN-RELATED"/>
    <property type="match status" value="1"/>
</dbReference>
<dbReference type="GO" id="GO:0005576">
    <property type="term" value="C:extracellular region"/>
    <property type="evidence" value="ECO:0007669"/>
    <property type="project" value="UniProtKB-SubCell"/>
</dbReference>
<comment type="caution">
    <text evidence="15">The sequence shown here is derived from an EMBL/GenBank/DDBJ whole genome shotgun (WGS) entry which is preliminary data.</text>
</comment>
<feature type="domain" description="Saposin B-type" evidence="14">
    <location>
        <begin position="144"/>
        <end position="224"/>
    </location>
</feature>
<dbReference type="GO" id="GO:0016020">
    <property type="term" value="C:membrane"/>
    <property type="evidence" value="ECO:0007669"/>
    <property type="project" value="GOC"/>
</dbReference>
<keyword evidence="5" id="KW-0677">Repeat</keyword>
<comment type="function">
    <text evidence="10">Pulmonary surfactant-associated proteins promote alveolar stability by lowering the surface tension at the air-liquid interface in the peripheral air spaces. SP-B increases the collapse pressure of palmitic acid to nearly 70 millinewtons per meter.</text>
</comment>
<organism evidence="15 16">
    <name type="scientific">Heracleum sosnowskyi</name>
    <dbReference type="NCBI Taxonomy" id="360622"/>
    <lineage>
        <taxon>Eukaryota</taxon>
        <taxon>Viridiplantae</taxon>
        <taxon>Streptophyta</taxon>
        <taxon>Embryophyta</taxon>
        <taxon>Tracheophyta</taxon>
        <taxon>Spermatophyta</taxon>
        <taxon>Magnoliopsida</taxon>
        <taxon>eudicotyledons</taxon>
        <taxon>Gunneridae</taxon>
        <taxon>Pentapetalae</taxon>
        <taxon>asterids</taxon>
        <taxon>campanulids</taxon>
        <taxon>Apiales</taxon>
        <taxon>Apiaceae</taxon>
        <taxon>Apioideae</taxon>
        <taxon>apioid superclade</taxon>
        <taxon>Tordylieae</taxon>
        <taxon>Tordyliinae</taxon>
        <taxon>Heracleum</taxon>
    </lineage>
</organism>
<dbReference type="Proteomes" id="UP001237642">
    <property type="component" value="Unassembled WGS sequence"/>
</dbReference>
<evidence type="ECO:0000256" key="8">
    <source>
        <dbReference type="ARBA" id="ARBA00023157"/>
    </source>
</evidence>
<evidence type="ECO:0000256" key="1">
    <source>
        <dbReference type="ARBA" id="ARBA00004239"/>
    </source>
</evidence>
<sequence length="241" mass="27074">MGMRLGFVVLIMLGTSLVCHSRDLGILNPFAGKTLSVSQAKYLASEWETKASKDVGKKENVCTLCEEFATDAQNYLSANKTQKEIVDMLQKSCSKLHSFNQECLTLVEYYVPLFFMEISSIEPEDFCQKVNLCEEVAFISQHLKKDSCEFCQKTVAEALLKLKDPETELELVKMLLKVCNSVKGYEKQCKKMVFEYGPVILMNAEHLLESNDVCTMLHACESPTSNTKQATSEETIMLASS</sequence>
<dbReference type="InterPro" id="IPR011001">
    <property type="entry name" value="Saposin-like"/>
</dbReference>
<dbReference type="InterPro" id="IPR008373">
    <property type="entry name" value="Saposin"/>
</dbReference>
<evidence type="ECO:0000259" key="14">
    <source>
        <dbReference type="PROSITE" id="PS50015"/>
    </source>
</evidence>
<evidence type="ECO:0000313" key="16">
    <source>
        <dbReference type="Proteomes" id="UP001237642"/>
    </source>
</evidence>
<dbReference type="PROSITE" id="PS50015">
    <property type="entry name" value="SAP_B"/>
    <property type="match status" value="2"/>
</dbReference>
<accession>A0AAD8IEA0</accession>
<dbReference type="PRINTS" id="PR01797">
    <property type="entry name" value="SAPOSIN"/>
</dbReference>
<evidence type="ECO:0000256" key="7">
    <source>
        <dbReference type="ARBA" id="ARBA00023145"/>
    </source>
</evidence>
<evidence type="ECO:0000256" key="5">
    <source>
        <dbReference type="ARBA" id="ARBA00022737"/>
    </source>
</evidence>
<dbReference type="FunFam" id="1.10.225.10:FF:000008">
    <property type="entry name" value="Pulmonary surfactant-associated protein B"/>
    <property type="match status" value="2"/>
</dbReference>
<evidence type="ECO:0000256" key="6">
    <source>
        <dbReference type="ARBA" id="ARBA00022750"/>
    </source>
</evidence>
<dbReference type="InterPro" id="IPR051428">
    <property type="entry name" value="Sphingo_Act-Surfact_Prot"/>
</dbReference>
<evidence type="ECO:0000256" key="12">
    <source>
        <dbReference type="ARBA" id="ARBA00041785"/>
    </source>
</evidence>
<protein>
    <recommendedName>
        <fullName evidence="11">Pulmonary surfactant-associated protein B</fullName>
    </recommendedName>
    <alternativeName>
        <fullName evidence="12">Pulmonary surfactant-associated proteolipid SPL(Phe)</fullName>
    </alternativeName>
</protein>
<keyword evidence="6" id="KW-0064">Aspartyl protease</keyword>
<evidence type="ECO:0000256" key="2">
    <source>
        <dbReference type="ARBA" id="ARBA00022525"/>
    </source>
</evidence>
<dbReference type="EMBL" id="JAUIZM010000005">
    <property type="protein sequence ID" value="KAK1383411.1"/>
    <property type="molecule type" value="Genomic_DNA"/>
</dbReference>
<gene>
    <name evidence="15" type="ORF">POM88_021146</name>
</gene>
<dbReference type="GO" id="GO:0004190">
    <property type="term" value="F:aspartic-type endopeptidase activity"/>
    <property type="evidence" value="ECO:0007669"/>
    <property type="project" value="UniProtKB-KW"/>
</dbReference>
<reference evidence="15" key="2">
    <citation type="submission" date="2023-05" db="EMBL/GenBank/DDBJ databases">
        <authorList>
            <person name="Schelkunov M.I."/>
        </authorList>
    </citation>
    <scope>NUCLEOTIDE SEQUENCE</scope>
    <source>
        <strain evidence="15">Hsosn_3</strain>
        <tissue evidence="15">Leaf</tissue>
    </source>
</reference>
<evidence type="ECO:0000256" key="9">
    <source>
        <dbReference type="ARBA" id="ARBA00023180"/>
    </source>
</evidence>
<dbReference type="GO" id="GO:0006665">
    <property type="term" value="P:sphingolipid metabolic process"/>
    <property type="evidence" value="ECO:0007669"/>
    <property type="project" value="InterPro"/>
</dbReference>
<feature type="signal peptide" evidence="13">
    <location>
        <begin position="1"/>
        <end position="21"/>
    </location>
</feature>
<dbReference type="SUPFAM" id="SSF47862">
    <property type="entry name" value="Saposin"/>
    <property type="match status" value="2"/>
</dbReference>
<keyword evidence="7" id="KW-0865">Zymogen</keyword>
<keyword evidence="16" id="KW-1185">Reference proteome</keyword>
<evidence type="ECO:0000256" key="3">
    <source>
        <dbReference type="ARBA" id="ARBA00022670"/>
    </source>
</evidence>
<dbReference type="InterPro" id="IPR007856">
    <property type="entry name" value="SapB_1"/>
</dbReference>
<dbReference type="AlphaFoldDB" id="A0AAD8IEA0"/>
<dbReference type="GO" id="GO:0005764">
    <property type="term" value="C:lysosome"/>
    <property type="evidence" value="ECO:0007669"/>
    <property type="project" value="InterPro"/>
</dbReference>
<proteinExistence type="predicted"/>
<dbReference type="Pfam" id="PF05184">
    <property type="entry name" value="SapB_1"/>
    <property type="match status" value="2"/>
</dbReference>
<evidence type="ECO:0000256" key="4">
    <source>
        <dbReference type="ARBA" id="ARBA00022729"/>
    </source>
</evidence>